<sequence length="47" mass="5386">MIWGIGLNAGNDIYKNVKKKIKTKNNEKCDLCNSNLIHSRDYTLCTN</sequence>
<accession>A0A382LQ45</accession>
<gene>
    <name evidence="1" type="ORF">METZ01_LOCUS291594</name>
</gene>
<dbReference type="EMBL" id="UINC01088477">
    <property type="protein sequence ID" value="SVC38740.1"/>
    <property type="molecule type" value="Genomic_DNA"/>
</dbReference>
<feature type="non-terminal residue" evidence="1">
    <location>
        <position position="47"/>
    </location>
</feature>
<reference evidence="1" key="1">
    <citation type="submission" date="2018-05" db="EMBL/GenBank/DDBJ databases">
        <authorList>
            <person name="Lanie J.A."/>
            <person name="Ng W.-L."/>
            <person name="Kazmierczak K.M."/>
            <person name="Andrzejewski T.M."/>
            <person name="Davidsen T.M."/>
            <person name="Wayne K.J."/>
            <person name="Tettelin H."/>
            <person name="Glass J.I."/>
            <person name="Rusch D."/>
            <person name="Podicherti R."/>
            <person name="Tsui H.-C.T."/>
            <person name="Winkler M.E."/>
        </authorList>
    </citation>
    <scope>NUCLEOTIDE SEQUENCE</scope>
</reference>
<proteinExistence type="predicted"/>
<name>A0A382LQ45_9ZZZZ</name>
<dbReference type="AlphaFoldDB" id="A0A382LQ45"/>
<organism evidence="1">
    <name type="scientific">marine metagenome</name>
    <dbReference type="NCBI Taxonomy" id="408172"/>
    <lineage>
        <taxon>unclassified sequences</taxon>
        <taxon>metagenomes</taxon>
        <taxon>ecological metagenomes</taxon>
    </lineage>
</organism>
<feature type="non-terminal residue" evidence="1">
    <location>
        <position position="1"/>
    </location>
</feature>
<evidence type="ECO:0000313" key="1">
    <source>
        <dbReference type="EMBL" id="SVC38740.1"/>
    </source>
</evidence>
<protein>
    <submittedName>
        <fullName evidence="1">Uncharacterized protein</fullName>
    </submittedName>
</protein>